<dbReference type="PANTHER" id="PTHR31247">
    <property type="entry name" value="TRANSMEMBRANE PROTEIN 198 FAMILY MEMBER"/>
    <property type="match status" value="1"/>
</dbReference>
<evidence type="ECO:0000256" key="7">
    <source>
        <dbReference type="SAM" id="Phobius"/>
    </source>
</evidence>
<evidence type="ECO:0000313" key="10">
    <source>
        <dbReference type="EMBL" id="RKP06892.1"/>
    </source>
</evidence>
<keyword evidence="8" id="KW-0732">Signal</keyword>
<evidence type="ECO:0000256" key="2">
    <source>
        <dbReference type="ARBA" id="ARBA00006244"/>
    </source>
</evidence>
<feature type="domain" description="TM7S3/TM198-like" evidence="9">
    <location>
        <begin position="45"/>
        <end position="245"/>
    </location>
</feature>
<feature type="transmembrane region" description="Helical" evidence="7">
    <location>
        <begin position="127"/>
        <end position="146"/>
    </location>
</feature>
<dbReference type="STRING" id="78915.A0A4P9XM28"/>
<feature type="transmembrane region" description="Helical" evidence="7">
    <location>
        <begin position="152"/>
        <end position="170"/>
    </location>
</feature>
<dbReference type="Proteomes" id="UP000271241">
    <property type="component" value="Unassembled WGS sequence"/>
</dbReference>
<dbReference type="EMBL" id="KZ992798">
    <property type="protein sequence ID" value="RKP06892.1"/>
    <property type="molecule type" value="Genomic_DNA"/>
</dbReference>
<dbReference type="GO" id="GO:0005886">
    <property type="term" value="C:plasma membrane"/>
    <property type="evidence" value="ECO:0007669"/>
    <property type="project" value="TreeGrafter"/>
</dbReference>
<sequence length="265" mass="28104">MLLMLILSLLMSLLAASAEALVLPDKPEITTRDNGYTPQAIIAALLCLGIGAFLCFFGYKYFRLTTFFGGFGIFAFLAYVGCINISPMTGEDGDGVRRTIYIVVVVALGLIGGLLGAVFWRAGLTMLGALAGLVVTLFVLALAPGGLVKSNIGRALIIVAMVLICSFLVNKYQRPSIIIGTAISGAFSIGIGIDLFAKSQLVTSIAAFLTDGEEKPDAVYTADAITYVILGLIAILAAAGIFVQFRYHKPDFTDDVPPQCPRHNP</sequence>
<evidence type="ECO:0000256" key="5">
    <source>
        <dbReference type="ARBA" id="ARBA00023136"/>
    </source>
</evidence>
<keyword evidence="5 7" id="KW-0472">Membrane</keyword>
<feature type="signal peptide" evidence="8">
    <location>
        <begin position="1"/>
        <end position="20"/>
    </location>
</feature>
<evidence type="ECO:0000256" key="4">
    <source>
        <dbReference type="ARBA" id="ARBA00022989"/>
    </source>
</evidence>
<proteinExistence type="inferred from homology"/>
<feature type="transmembrane region" description="Helical" evidence="7">
    <location>
        <begin position="36"/>
        <end position="59"/>
    </location>
</feature>
<evidence type="ECO:0000259" key="9">
    <source>
        <dbReference type="Pfam" id="PF13886"/>
    </source>
</evidence>
<evidence type="ECO:0000256" key="3">
    <source>
        <dbReference type="ARBA" id="ARBA00022692"/>
    </source>
</evidence>
<organism evidence="10 11">
    <name type="scientific">Thamnocephalis sphaerospora</name>
    <dbReference type="NCBI Taxonomy" id="78915"/>
    <lineage>
        <taxon>Eukaryota</taxon>
        <taxon>Fungi</taxon>
        <taxon>Fungi incertae sedis</taxon>
        <taxon>Zoopagomycota</taxon>
        <taxon>Zoopagomycotina</taxon>
        <taxon>Zoopagomycetes</taxon>
        <taxon>Zoopagales</taxon>
        <taxon>Sigmoideomycetaceae</taxon>
        <taxon>Thamnocephalis</taxon>
    </lineage>
</organism>
<evidence type="ECO:0000256" key="6">
    <source>
        <dbReference type="ARBA" id="ARBA00049737"/>
    </source>
</evidence>
<dbReference type="InterPro" id="IPR025256">
    <property type="entry name" value="TM7S3/TM198-like_dom"/>
</dbReference>
<gene>
    <name evidence="10" type="ORF">THASP1DRAFT_31294</name>
</gene>
<feature type="chain" id="PRO_5020321146" description="Transmembrane protein 198" evidence="8">
    <location>
        <begin position="21"/>
        <end position="265"/>
    </location>
</feature>
<comment type="subcellular location">
    <subcellularLocation>
        <location evidence="1">Membrane</location>
        <topology evidence="1">Multi-pass membrane protein</topology>
    </subcellularLocation>
</comment>
<feature type="transmembrane region" description="Helical" evidence="7">
    <location>
        <begin position="66"/>
        <end position="87"/>
    </location>
</feature>
<evidence type="ECO:0000313" key="11">
    <source>
        <dbReference type="Proteomes" id="UP000271241"/>
    </source>
</evidence>
<comment type="similarity">
    <text evidence="2">Belongs to the TMEM198 family.</text>
</comment>
<reference evidence="11" key="1">
    <citation type="journal article" date="2018" name="Nat. Microbiol.">
        <title>Leveraging single-cell genomics to expand the fungal tree of life.</title>
        <authorList>
            <person name="Ahrendt S.R."/>
            <person name="Quandt C.A."/>
            <person name="Ciobanu D."/>
            <person name="Clum A."/>
            <person name="Salamov A."/>
            <person name="Andreopoulos B."/>
            <person name="Cheng J.F."/>
            <person name="Woyke T."/>
            <person name="Pelin A."/>
            <person name="Henrissat B."/>
            <person name="Reynolds N.K."/>
            <person name="Benny G.L."/>
            <person name="Smith M.E."/>
            <person name="James T.Y."/>
            <person name="Grigoriev I.V."/>
        </authorList>
    </citation>
    <scope>NUCLEOTIDE SEQUENCE [LARGE SCALE GENOMIC DNA]</scope>
    <source>
        <strain evidence="11">RSA 1356</strain>
    </source>
</reference>
<feature type="transmembrane region" description="Helical" evidence="7">
    <location>
        <begin position="177"/>
        <end position="197"/>
    </location>
</feature>
<keyword evidence="11" id="KW-1185">Reference proteome</keyword>
<protein>
    <recommendedName>
        <fullName evidence="6">Transmembrane protein 198</fullName>
    </recommendedName>
</protein>
<dbReference type="AlphaFoldDB" id="A0A4P9XM28"/>
<evidence type="ECO:0000256" key="1">
    <source>
        <dbReference type="ARBA" id="ARBA00004141"/>
    </source>
</evidence>
<evidence type="ECO:0000256" key="8">
    <source>
        <dbReference type="SAM" id="SignalP"/>
    </source>
</evidence>
<keyword evidence="4 7" id="KW-1133">Transmembrane helix</keyword>
<keyword evidence="3 7" id="KW-0812">Transmembrane</keyword>
<feature type="transmembrane region" description="Helical" evidence="7">
    <location>
        <begin position="99"/>
        <end position="120"/>
    </location>
</feature>
<dbReference type="InterPro" id="IPR040236">
    <property type="entry name" value="TMEM198"/>
</dbReference>
<feature type="transmembrane region" description="Helical" evidence="7">
    <location>
        <begin position="224"/>
        <end position="243"/>
    </location>
</feature>
<dbReference type="PANTHER" id="PTHR31247:SF5">
    <property type="entry name" value="DUF4203 DOMAIN-CONTAINING PROTEIN"/>
    <property type="match status" value="1"/>
</dbReference>
<accession>A0A4P9XM28</accession>
<dbReference type="OrthoDB" id="102260at2759"/>
<name>A0A4P9XM28_9FUNG</name>
<dbReference type="Pfam" id="PF13886">
    <property type="entry name" value="TM7S3_TM198"/>
    <property type="match status" value="1"/>
</dbReference>